<dbReference type="EMBL" id="CP163431">
    <property type="protein sequence ID" value="XDP99030.1"/>
    <property type="molecule type" value="Genomic_DNA"/>
</dbReference>
<keyword evidence="1" id="KW-0812">Transmembrane</keyword>
<evidence type="ECO:0000313" key="2">
    <source>
        <dbReference type="EMBL" id="XDP99030.1"/>
    </source>
</evidence>
<gene>
    <name evidence="2" type="ORF">AB5J58_01960</name>
</gene>
<feature type="transmembrane region" description="Helical" evidence="1">
    <location>
        <begin position="121"/>
        <end position="141"/>
    </location>
</feature>
<dbReference type="RefSeq" id="WP_369186300.1">
    <property type="nucleotide sequence ID" value="NZ_CP163431.1"/>
</dbReference>
<name>A0AB39M201_9ACTN</name>
<sequence>MGNIAGVGFVLMGIGVLLCFANSGGFVKFMKLRSLERHGVEGEAVSDLQEWISSGHRVYYHVRIPGAPPQDTPPQFIEVGPEPRGPVGTVVPVVYDRRKPKRAKTGSLAEIDSSEERGMVMFFWAPGLTLIIVGAALAIFFY</sequence>
<organism evidence="2">
    <name type="scientific">Streptomyces sp. R08</name>
    <dbReference type="NCBI Taxonomy" id="3238624"/>
    <lineage>
        <taxon>Bacteria</taxon>
        <taxon>Bacillati</taxon>
        <taxon>Actinomycetota</taxon>
        <taxon>Actinomycetes</taxon>
        <taxon>Kitasatosporales</taxon>
        <taxon>Streptomycetaceae</taxon>
        <taxon>Streptomyces</taxon>
    </lineage>
</organism>
<keyword evidence="1" id="KW-0472">Membrane</keyword>
<evidence type="ECO:0000256" key="1">
    <source>
        <dbReference type="SAM" id="Phobius"/>
    </source>
</evidence>
<feature type="transmembrane region" description="Helical" evidence="1">
    <location>
        <begin position="6"/>
        <end position="27"/>
    </location>
</feature>
<reference evidence="2" key="1">
    <citation type="submission" date="2024-07" db="EMBL/GenBank/DDBJ databases">
        <authorList>
            <person name="Yu S.T."/>
        </authorList>
    </citation>
    <scope>NUCLEOTIDE SEQUENCE</scope>
    <source>
        <strain evidence="2">R08</strain>
    </source>
</reference>
<keyword evidence="1" id="KW-1133">Transmembrane helix</keyword>
<proteinExistence type="predicted"/>
<dbReference type="AlphaFoldDB" id="A0AB39M201"/>
<accession>A0AB39M201</accession>
<protein>
    <submittedName>
        <fullName evidence="2">DUF3592 domain-containing protein</fullName>
    </submittedName>
</protein>